<dbReference type="PANTHER" id="PTHR32071">
    <property type="entry name" value="TRANSCRIPTIONAL REGULATORY PROTEIN"/>
    <property type="match status" value="1"/>
</dbReference>
<evidence type="ECO:0000313" key="6">
    <source>
        <dbReference type="EMBL" id="GHO43160.1"/>
    </source>
</evidence>
<dbReference type="AlphaFoldDB" id="A0A8J3MSB2"/>
<dbReference type="SUPFAM" id="SSF52540">
    <property type="entry name" value="P-loop containing nucleoside triphosphate hydrolases"/>
    <property type="match status" value="1"/>
</dbReference>
<protein>
    <recommendedName>
        <fullName evidence="5">Sigma-54 factor interaction domain-containing protein</fullName>
    </recommendedName>
</protein>
<sequence length="342" mass="38661">MKGRVASFHRKSTEAPGAAERLASLLIGRSPAMSEVMTTIRQVAQYPATTVLLQGESGTGKDVVAHAIHELSSRSTYPFVDINCAAIPDTLLETEMFGVEAGAFTDAKSSREGHLLRADGGTLFLDEVGSMPLLLQAKLLRFLETRSFRRVGSTKEIHVDLRVISATNVDLQAAVNSKAFRDDLFYRLKVITIYLPPLRERPEDIEPLVEHFIGLYNNSSDTPLRIHPEAMELLKRYHWPGNIRQLRSTIQHGQIMCEENEILPGDLPESVRQVEQSDWQRLLELREQMHLPADGLDLRAYLSSIERMFVHEALERCQGNQVRAAALLRLSRDQLRYRLPEK</sequence>
<dbReference type="GO" id="GO:0043565">
    <property type="term" value="F:sequence-specific DNA binding"/>
    <property type="evidence" value="ECO:0007669"/>
    <property type="project" value="InterPro"/>
</dbReference>
<dbReference type="SUPFAM" id="SSF46689">
    <property type="entry name" value="Homeodomain-like"/>
    <property type="match status" value="1"/>
</dbReference>
<dbReference type="RefSeq" id="WP_220192645.1">
    <property type="nucleotide sequence ID" value="NZ_BNJF01000001.1"/>
</dbReference>
<dbReference type="InterPro" id="IPR003593">
    <property type="entry name" value="AAA+_ATPase"/>
</dbReference>
<evidence type="ECO:0000256" key="3">
    <source>
        <dbReference type="ARBA" id="ARBA00023015"/>
    </source>
</evidence>
<dbReference type="FunFam" id="3.40.50.300:FF:000006">
    <property type="entry name" value="DNA-binding transcriptional regulator NtrC"/>
    <property type="match status" value="1"/>
</dbReference>
<dbReference type="InterPro" id="IPR002197">
    <property type="entry name" value="HTH_Fis"/>
</dbReference>
<dbReference type="InterPro" id="IPR027417">
    <property type="entry name" value="P-loop_NTPase"/>
</dbReference>
<evidence type="ECO:0000256" key="4">
    <source>
        <dbReference type="ARBA" id="ARBA00023163"/>
    </source>
</evidence>
<dbReference type="Gene3D" id="1.10.10.60">
    <property type="entry name" value="Homeodomain-like"/>
    <property type="match status" value="1"/>
</dbReference>
<dbReference type="Proteomes" id="UP000612362">
    <property type="component" value="Unassembled WGS sequence"/>
</dbReference>
<dbReference type="Pfam" id="PF00158">
    <property type="entry name" value="Sigma54_activat"/>
    <property type="match status" value="1"/>
</dbReference>
<dbReference type="Gene3D" id="1.10.8.60">
    <property type="match status" value="1"/>
</dbReference>
<dbReference type="EMBL" id="BNJF01000001">
    <property type="protein sequence ID" value="GHO43160.1"/>
    <property type="molecule type" value="Genomic_DNA"/>
</dbReference>
<proteinExistence type="predicted"/>
<dbReference type="PROSITE" id="PS00675">
    <property type="entry name" value="SIGMA54_INTERACT_1"/>
    <property type="match status" value="1"/>
</dbReference>
<dbReference type="PRINTS" id="PR01590">
    <property type="entry name" value="HTHFIS"/>
</dbReference>
<dbReference type="SMART" id="SM00382">
    <property type="entry name" value="AAA"/>
    <property type="match status" value="1"/>
</dbReference>
<dbReference type="PROSITE" id="PS00676">
    <property type="entry name" value="SIGMA54_INTERACT_2"/>
    <property type="match status" value="1"/>
</dbReference>
<dbReference type="InterPro" id="IPR002078">
    <property type="entry name" value="Sigma_54_int"/>
</dbReference>
<keyword evidence="4" id="KW-0804">Transcription</keyword>
<dbReference type="InterPro" id="IPR025662">
    <property type="entry name" value="Sigma_54_int_dom_ATP-bd_1"/>
</dbReference>
<evidence type="ECO:0000256" key="2">
    <source>
        <dbReference type="ARBA" id="ARBA00022840"/>
    </source>
</evidence>
<dbReference type="Pfam" id="PF25601">
    <property type="entry name" value="AAA_lid_14"/>
    <property type="match status" value="1"/>
</dbReference>
<evidence type="ECO:0000256" key="1">
    <source>
        <dbReference type="ARBA" id="ARBA00022741"/>
    </source>
</evidence>
<keyword evidence="3" id="KW-0805">Transcription regulation</keyword>
<dbReference type="InterPro" id="IPR025943">
    <property type="entry name" value="Sigma_54_int_dom_ATP-bd_2"/>
</dbReference>
<dbReference type="GO" id="GO:0005524">
    <property type="term" value="F:ATP binding"/>
    <property type="evidence" value="ECO:0007669"/>
    <property type="project" value="UniProtKB-KW"/>
</dbReference>
<dbReference type="PANTHER" id="PTHR32071:SF113">
    <property type="entry name" value="ALGINATE BIOSYNTHESIS TRANSCRIPTIONAL REGULATORY PROTEIN ALGB"/>
    <property type="match status" value="1"/>
</dbReference>
<accession>A0A8J3MSB2</accession>
<evidence type="ECO:0000313" key="7">
    <source>
        <dbReference type="Proteomes" id="UP000612362"/>
    </source>
</evidence>
<organism evidence="6 7">
    <name type="scientific">Ktedonospora formicarum</name>
    <dbReference type="NCBI Taxonomy" id="2778364"/>
    <lineage>
        <taxon>Bacteria</taxon>
        <taxon>Bacillati</taxon>
        <taxon>Chloroflexota</taxon>
        <taxon>Ktedonobacteria</taxon>
        <taxon>Ktedonobacterales</taxon>
        <taxon>Ktedonobacteraceae</taxon>
        <taxon>Ktedonospora</taxon>
    </lineage>
</organism>
<name>A0A8J3MSB2_9CHLR</name>
<dbReference type="GO" id="GO:0006355">
    <property type="term" value="P:regulation of DNA-templated transcription"/>
    <property type="evidence" value="ECO:0007669"/>
    <property type="project" value="InterPro"/>
</dbReference>
<evidence type="ECO:0000259" key="5">
    <source>
        <dbReference type="PROSITE" id="PS50045"/>
    </source>
</evidence>
<comment type="caution">
    <text evidence="6">The sequence shown here is derived from an EMBL/GenBank/DDBJ whole genome shotgun (WGS) entry which is preliminary data.</text>
</comment>
<dbReference type="CDD" id="cd00009">
    <property type="entry name" value="AAA"/>
    <property type="match status" value="1"/>
</dbReference>
<gene>
    <name evidence="6" type="ORF">KSX_13230</name>
</gene>
<reference evidence="6" key="1">
    <citation type="submission" date="2020-10" db="EMBL/GenBank/DDBJ databases">
        <title>Taxonomic study of unclassified bacteria belonging to the class Ktedonobacteria.</title>
        <authorList>
            <person name="Yabe S."/>
            <person name="Wang C.M."/>
            <person name="Zheng Y."/>
            <person name="Sakai Y."/>
            <person name="Cavaletti L."/>
            <person name="Monciardini P."/>
            <person name="Donadio S."/>
        </authorList>
    </citation>
    <scope>NUCLEOTIDE SEQUENCE</scope>
    <source>
        <strain evidence="6">SOSP1-1</strain>
    </source>
</reference>
<dbReference type="PROSITE" id="PS50045">
    <property type="entry name" value="SIGMA54_INTERACT_4"/>
    <property type="match status" value="1"/>
</dbReference>
<feature type="domain" description="Sigma-54 factor interaction" evidence="5">
    <location>
        <begin position="26"/>
        <end position="255"/>
    </location>
</feature>
<dbReference type="Gene3D" id="3.40.50.300">
    <property type="entry name" value="P-loop containing nucleotide triphosphate hydrolases"/>
    <property type="match status" value="1"/>
</dbReference>
<keyword evidence="2" id="KW-0067">ATP-binding</keyword>
<dbReference type="InterPro" id="IPR058031">
    <property type="entry name" value="AAA_lid_NorR"/>
</dbReference>
<dbReference type="InterPro" id="IPR009057">
    <property type="entry name" value="Homeodomain-like_sf"/>
</dbReference>
<keyword evidence="7" id="KW-1185">Reference proteome</keyword>
<dbReference type="Pfam" id="PF02954">
    <property type="entry name" value="HTH_8"/>
    <property type="match status" value="1"/>
</dbReference>
<keyword evidence="1" id="KW-0547">Nucleotide-binding</keyword>